<comment type="caution">
    <text evidence="1">The sequence shown here is derived from an EMBL/GenBank/DDBJ whole genome shotgun (WGS) entry which is preliminary data.</text>
</comment>
<sequence>MIVEVSARPLTQRERAVLEALLATNLENAGDLRRQMADVVVVGVCGCGCPSIDFQHGRGLGMTVQVNAAVRGTLDGLLLYTIEDSERGNLLGGIEWVDAGAANPDEFPSPDLLDIRPT</sequence>
<name>A0A920BRD1_9ACTN</name>
<organism evidence="1 2">
    <name type="scientific">Paractinoplanes toevensis</name>
    <dbReference type="NCBI Taxonomy" id="571911"/>
    <lineage>
        <taxon>Bacteria</taxon>
        <taxon>Bacillati</taxon>
        <taxon>Actinomycetota</taxon>
        <taxon>Actinomycetes</taxon>
        <taxon>Micromonosporales</taxon>
        <taxon>Micromonosporaceae</taxon>
        <taxon>Paractinoplanes</taxon>
    </lineage>
</organism>
<proteinExistence type="predicted"/>
<protein>
    <submittedName>
        <fullName evidence="1">Uncharacterized protein</fullName>
    </submittedName>
</protein>
<dbReference type="EMBL" id="BOQN01000206">
    <property type="protein sequence ID" value="GIM98234.1"/>
    <property type="molecule type" value="Genomic_DNA"/>
</dbReference>
<dbReference type="Proteomes" id="UP000677082">
    <property type="component" value="Unassembled WGS sequence"/>
</dbReference>
<keyword evidence="2" id="KW-1185">Reference proteome</keyword>
<accession>A0A920BRD1</accession>
<dbReference type="AlphaFoldDB" id="A0A920BRD1"/>
<evidence type="ECO:0000313" key="2">
    <source>
        <dbReference type="Proteomes" id="UP000677082"/>
    </source>
</evidence>
<reference evidence="1 2" key="1">
    <citation type="submission" date="2021-03" db="EMBL/GenBank/DDBJ databases">
        <title>Whole genome shotgun sequence of Actinoplanes toevensis NBRC 105298.</title>
        <authorList>
            <person name="Komaki H."/>
            <person name="Tamura T."/>
        </authorList>
    </citation>
    <scope>NUCLEOTIDE SEQUENCE [LARGE SCALE GENOMIC DNA]</scope>
    <source>
        <strain evidence="1 2">NBRC 105298</strain>
    </source>
</reference>
<evidence type="ECO:0000313" key="1">
    <source>
        <dbReference type="EMBL" id="GIM98234.1"/>
    </source>
</evidence>
<gene>
    <name evidence="1" type="ORF">Ato02nite_100270</name>
</gene>
<dbReference type="RefSeq" id="WP_246608248.1">
    <property type="nucleotide sequence ID" value="NZ_BOQN01000206.1"/>
</dbReference>